<dbReference type="Gene3D" id="1.10.443.10">
    <property type="entry name" value="Intergrase catalytic core"/>
    <property type="match status" value="1"/>
</dbReference>
<sequence length="208" mass="24317">MTAVKFKEYSLWCVYLKSPVRRIHKIKSAKTVKETYTDEMLEYMRDNCDSLRDLAIIDMLASTGMRVGELVHLNIEDVDFENRECVVLGKGSKERPVYFDARTKIHLRNYLESRNDDNPALFVSMLKPYNRLNISGVEIRLRELGRKLDITKVHPHKFRRTLATRAIDKGMPIEQVQKLLGHSKIDTTMQYAMVDQENVKLSHRKFIS</sequence>
<dbReference type="InterPro" id="IPR050090">
    <property type="entry name" value="Tyrosine_recombinase_XerCD"/>
</dbReference>
<evidence type="ECO:0000256" key="3">
    <source>
        <dbReference type="ARBA" id="ARBA00023172"/>
    </source>
</evidence>
<keyword evidence="3" id="KW-0233">DNA recombination</keyword>
<dbReference type="PROSITE" id="PS51898">
    <property type="entry name" value="TYR_RECOMBINASE"/>
    <property type="match status" value="1"/>
</dbReference>
<feature type="domain" description="Tyr recombinase" evidence="4">
    <location>
        <begin position="31"/>
        <end position="204"/>
    </location>
</feature>
<proteinExistence type="predicted"/>
<dbReference type="GO" id="GO:0005737">
    <property type="term" value="C:cytoplasm"/>
    <property type="evidence" value="ECO:0007669"/>
    <property type="project" value="UniProtKB-SubCell"/>
</dbReference>
<evidence type="ECO:0000256" key="1">
    <source>
        <dbReference type="ARBA" id="ARBA00004496"/>
    </source>
</evidence>
<evidence type="ECO:0000313" key="6">
    <source>
        <dbReference type="Proteomes" id="UP000095673"/>
    </source>
</evidence>
<reference evidence="5 6" key="1">
    <citation type="submission" date="2015-09" db="EMBL/GenBank/DDBJ databases">
        <authorList>
            <consortium name="Pathogen Informatics"/>
        </authorList>
    </citation>
    <scope>NUCLEOTIDE SEQUENCE [LARGE SCALE GENOMIC DNA]</scope>
    <source>
        <strain evidence="5 6">2789STDY5834968</strain>
    </source>
</reference>
<comment type="subcellular location">
    <subcellularLocation>
        <location evidence="1">Cytoplasm</location>
    </subcellularLocation>
</comment>
<dbReference type="Pfam" id="PF00589">
    <property type="entry name" value="Phage_integrase"/>
    <property type="match status" value="1"/>
</dbReference>
<evidence type="ECO:0000259" key="4">
    <source>
        <dbReference type="PROSITE" id="PS51898"/>
    </source>
</evidence>
<accession>A0A173U184</accession>
<gene>
    <name evidence="5" type="primary">xerC_4</name>
    <name evidence="5" type="ORF">ERS852580_01841</name>
</gene>
<dbReference type="Proteomes" id="UP000095673">
    <property type="component" value="Unassembled WGS sequence"/>
</dbReference>
<dbReference type="PANTHER" id="PTHR30349:SF77">
    <property type="entry name" value="TYROSINE RECOMBINASE XERC"/>
    <property type="match status" value="1"/>
</dbReference>
<protein>
    <submittedName>
        <fullName evidence="5">Tyrosine recombinase XerC</fullName>
    </submittedName>
</protein>
<dbReference type="InterPro" id="IPR011010">
    <property type="entry name" value="DNA_brk_join_enz"/>
</dbReference>
<dbReference type="InterPro" id="IPR013762">
    <property type="entry name" value="Integrase-like_cat_sf"/>
</dbReference>
<evidence type="ECO:0000313" key="5">
    <source>
        <dbReference type="EMBL" id="CUN07258.1"/>
    </source>
</evidence>
<dbReference type="GO" id="GO:0015074">
    <property type="term" value="P:DNA integration"/>
    <property type="evidence" value="ECO:0007669"/>
    <property type="project" value="UniProtKB-KW"/>
</dbReference>
<dbReference type="GO" id="GO:0006310">
    <property type="term" value="P:DNA recombination"/>
    <property type="evidence" value="ECO:0007669"/>
    <property type="project" value="UniProtKB-KW"/>
</dbReference>
<dbReference type="InterPro" id="IPR002104">
    <property type="entry name" value="Integrase_catalytic"/>
</dbReference>
<dbReference type="AlphaFoldDB" id="A0A173U184"/>
<dbReference type="SUPFAM" id="SSF56349">
    <property type="entry name" value="DNA breaking-rejoining enzymes"/>
    <property type="match status" value="1"/>
</dbReference>
<dbReference type="PANTHER" id="PTHR30349">
    <property type="entry name" value="PHAGE INTEGRASE-RELATED"/>
    <property type="match status" value="1"/>
</dbReference>
<evidence type="ECO:0000256" key="2">
    <source>
        <dbReference type="ARBA" id="ARBA00022908"/>
    </source>
</evidence>
<keyword evidence="2" id="KW-0229">DNA integration</keyword>
<name>A0A173U184_9FIRM</name>
<dbReference type="GO" id="GO:0003677">
    <property type="term" value="F:DNA binding"/>
    <property type="evidence" value="ECO:0007669"/>
    <property type="project" value="InterPro"/>
</dbReference>
<dbReference type="EMBL" id="CYXM01000008">
    <property type="protein sequence ID" value="CUN07258.1"/>
    <property type="molecule type" value="Genomic_DNA"/>
</dbReference>
<organism evidence="5 6">
    <name type="scientific">Agathobacter rectalis</name>
    <dbReference type="NCBI Taxonomy" id="39491"/>
    <lineage>
        <taxon>Bacteria</taxon>
        <taxon>Bacillati</taxon>
        <taxon>Bacillota</taxon>
        <taxon>Clostridia</taxon>
        <taxon>Lachnospirales</taxon>
        <taxon>Lachnospiraceae</taxon>
        <taxon>Agathobacter</taxon>
    </lineage>
</organism>